<dbReference type="InterPro" id="IPR029063">
    <property type="entry name" value="SAM-dependent_MTases_sf"/>
</dbReference>
<sequence>MHKNSTRLFERYAKPFFKPGMRVLEIGPDREPSTYRSLLDGEFASWDTLDAFPRTDVALTYLAESEYDFPVPADSYDIVFSAQVIEHVRKIWRWMPELSRVCRPGGLVVTINPVSWHYHESPVDCWRIYPEGMRALSDDAGLDVVLSEWGSMEMQGVERRAPRLVRKQQVFQRLSGLIGMLNATVKFPVEAAYDTITVARKR</sequence>
<proteinExistence type="predicted"/>
<dbReference type="AlphaFoldDB" id="A0A6J4LDH7"/>
<protein>
    <recommendedName>
        <fullName evidence="1">Methyltransferase type 11 domain-containing protein</fullName>
    </recommendedName>
</protein>
<dbReference type="InterPro" id="IPR013216">
    <property type="entry name" value="Methyltransf_11"/>
</dbReference>
<accession>A0A6J4LDH7</accession>
<evidence type="ECO:0000259" key="1">
    <source>
        <dbReference type="Pfam" id="PF08241"/>
    </source>
</evidence>
<organism evidence="2">
    <name type="scientific">uncultured Gemmatimonadota bacterium</name>
    <dbReference type="NCBI Taxonomy" id="203437"/>
    <lineage>
        <taxon>Bacteria</taxon>
        <taxon>Pseudomonadati</taxon>
        <taxon>Gemmatimonadota</taxon>
        <taxon>environmental samples</taxon>
    </lineage>
</organism>
<dbReference type="Gene3D" id="3.40.50.150">
    <property type="entry name" value="Vaccinia Virus protein VP39"/>
    <property type="match status" value="1"/>
</dbReference>
<dbReference type="EMBL" id="CADCTV010000444">
    <property type="protein sequence ID" value="CAA9330685.1"/>
    <property type="molecule type" value="Genomic_DNA"/>
</dbReference>
<feature type="domain" description="Methyltransferase type 11" evidence="1">
    <location>
        <begin position="57"/>
        <end position="109"/>
    </location>
</feature>
<dbReference type="SUPFAM" id="SSF53335">
    <property type="entry name" value="S-adenosyl-L-methionine-dependent methyltransferases"/>
    <property type="match status" value="1"/>
</dbReference>
<dbReference type="GO" id="GO:0008757">
    <property type="term" value="F:S-adenosylmethionine-dependent methyltransferase activity"/>
    <property type="evidence" value="ECO:0007669"/>
    <property type="project" value="InterPro"/>
</dbReference>
<dbReference type="Pfam" id="PF08241">
    <property type="entry name" value="Methyltransf_11"/>
    <property type="match status" value="1"/>
</dbReference>
<gene>
    <name evidence="2" type="ORF">AVDCRST_MAG89-2107</name>
</gene>
<evidence type="ECO:0000313" key="2">
    <source>
        <dbReference type="EMBL" id="CAA9330685.1"/>
    </source>
</evidence>
<reference evidence="2" key="1">
    <citation type="submission" date="2020-02" db="EMBL/GenBank/DDBJ databases">
        <authorList>
            <person name="Meier V. D."/>
        </authorList>
    </citation>
    <scope>NUCLEOTIDE SEQUENCE</scope>
    <source>
        <strain evidence="2">AVDCRST_MAG89</strain>
    </source>
</reference>
<name>A0A6J4LDH7_9BACT</name>